<organism evidence="2 3">
    <name type="scientific">Solanum verrucosum</name>
    <dbReference type="NCBI Taxonomy" id="315347"/>
    <lineage>
        <taxon>Eukaryota</taxon>
        <taxon>Viridiplantae</taxon>
        <taxon>Streptophyta</taxon>
        <taxon>Embryophyta</taxon>
        <taxon>Tracheophyta</taxon>
        <taxon>Spermatophyta</taxon>
        <taxon>Magnoliopsida</taxon>
        <taxon>eudicotyledons</taxon>
        <taxon>Gunneridae</taxon>
        <taxon>Pentapetalae</taxon>
        <taxon>asterids</taxon>
        <taxon>lamiids</taxon>
        <taxon>Solanales</taxon>
        <taxon>Solanaceae</taxon>
        <taxon>Solanoideae</taxon>
        <taxon>Solaneae</taxon>
        <taxon>Solanum</taxon>
    </lineage>
</organism>
<dbReference type="InterPro" id="IPR040256">
    <property type="entry name" value="At4g02000-like"/>
</dbReference>
<gene>
    <name evidence="2" type="ORF">MTR67_013587</name>
</gene>
<feature type="domain" description="DUF4283" evidence="1">
    <location>
        <begin position="26"/>
        <end position="114"/>
    </location>
</feature>
<dbReference type="PANTHER" id="PTHR31286:SF179">
    <property type="entry name" value="RNASE H TYPE-1 DOMAIN-CONTAINING PROTEIN"/>
    <property type="match status" value="1"/>
</dbReference>
<protein>
    <recommendedName>
        <fullName evidence="1">DUF4283 domain-containing protein</fullName>
    </recommendedName>
</protein>
<dbReference type="EMBL" id="CP133614">
    <property type="protein sequence ID" value="WMV20202.1"/>
    <property type="molecule type" value="Genomic_DNA"/>
</dbReference>
<evidence type="ECO:0000313" key="2">
    <source>
        <dbReference type="EMBL" id="WMV20202.1"/>
    </source>
</evidence>
<sequence>MKSIMYLHGEPRIIWEEEEVEQMIIKENLAFAVIGKFSYGCPTIQDLRKIIPKQCDLKGECNIGLLSNRHVLIRASCLEDYVNLLSKPAFYLMISGWSYTMRTLKWEPMFNPEEETSTAIAWISFPALPLNFFVKEAVFSLAAAVGKPLQVDLVTKNQTRPSCARVKVEVDLLREFPHKIIVGVRKRTREVVEKNIQIKYDYLPKYCKNCKIRVTMRNNVLFCILNYTRRRRRKIKGVMKRQQKRRTSSRLSRIFKTKGKIKILKGLSRITVKGTMGQEVNIINPNRFG</sequence>
<evidence type="ECO:0000259" key="1">
    <source>
        <dbReference type="Pfam" id="PF14111"/>
    </source>
</evidence>
<evidence type="ECO:0000313" key="3">
    <source>
        <dbReference type="Proteomes" id="UP001234989"/>
    </source>
</evidence>
<reference evidence="2" key="1">
    <citation type="submission" date="2023-08" db="EMBL/GenBank/DDBJ databases">
        <title>A de novo genome assembly of Solanum verrucosum Schlechtendal, a Mexican diploid species geographically isolated from the other diploid A-genome species in potato relatives.</title>
        <authorList>
            <person name="Hosaka K."/>
        </authorList>
    </citation>
    <scope>NUCLEOTIDE SEQUENCE</scope>
    <source>
        <tissue evidence="2">Young leaves</tissue>
    </source>
</reference>
<keyword evidence="3" id="KW-1185">Reference proteome</keyword>
<proteinExistence type="predicted"/>
<dbReference type="AlphaFoldDB" id="A0AAF0QAS1"/>
<name>A0AAF0QAS1_SOLVR</name>
<dbReference type="PANTHER" id="PTHR31286">
    <property type="entry name" value="GLYCINE-RICH CELL WALL STRUCTURAL PROTEIN 1.8-LIKE"/>
    <property type="match status" value="1"/>
</dbReference>
<dbReference type="Pfam" id="PF14111">
    <property type="entry name" value="DUF4283"/>
    <property type="match status" value="1"/>
</dbReference>
<dbReference type="InterPro" id="IPR025558">
    <property type="entry name" value="DUF4283"/>
</dbReference>
<dbReference type="Proteomes" id="UP001234989">
    <property type="component" value="Chromosome 3"/>
</dbReference>
<accession>A0AAF0QAS1</accession>